<evidence type="ECO:0000259" key="4">
    <source>
        <dbReference type="Pfam" id="PF06429"/>
    </source>
</evidence>
<sequence>MNQAMINSAVTLGQLQHKMDTTGHNLANMNTSGYKRRDVSFSDLLFQQVNNQTSQQYETGRQTPAGIRTGTGGAVAQTAVRFEQGSISQTGRDLDVAITEPGYYFELVPGENGERRFTRDGAFYLSPNPNNQAENFLVDRSGEYIQSQDGQPITIPGSFRDLRVSESGEIQVTLNDGENTEVTAGQLQLVSITKPQLLESHGGNYYGLPDLDELNLGIDDVLTETAGTQVFQQGALEMSNVDMAKEMNDMLQTQRGYQFNTRAISITDEMMGLVNNIR</sequence>
<evidence type="ECO:0000256" key="2">
    <source>
        <dbReference type="RuleBase" id="RU362116"/>
    </source>
</evidence>
<dbReference type="Pfam" id="PF06429">
    <property type="entry name" value="Flg_bbr_C"/>
    <property type="match status" value="1"/>
</dbReference>
<reference evidence="6 7" key="1">
    <citation type="submission" date="2018-10" db="EMBL/GenBank/DDBJ databases">
        <title>Bacillus Keqinensis sp. nov., a moderately halophilic bacterium isolated from a saline-alkaline lake.</title>
        <authorList>
            <person name="Wang H."/>
        </authorList>
    </citation>
    <scope>NUCLEOTIDE SEQUENCE [LARGE SCALE GENOMIC DNA]</scope>
    <source>
        <strain evidence="6 7">KQ-3</strain>
    </source>
</reference>
<dbReference type="GO" id="GO:0009425">
    <property type="term" value="C:bacterial-type flagellum basal body"/>
    <property type="evidence" value="ECO:0007669"/>
    <property type="project" value="UniProtKB-SubCell"/>
</dbReference>
<comment type="caution">
    <text evidence="6">The sequence shown here is derived from an EMBL/GenBank/DDBJ whole genome shotgun (WGS) entry which is preliminary data.</text>
</comment>
<feature type="domain" description="Flagellar basal-body/hook protein C-terminal" evidence="4">
    <location>
        <begin position="232"/>
        <end position="277"/>
    </location>
</feature>
<dbReference type="InterPro" id="IPR037925">
    <property type="entry name" value="FlgE/F/G-like"/>
</dbReference>
<dbReference type="Proteomes" id="UP000278746">
    <property type="component" value="Unassembled WGS sequence"/>
</dbReference>
<evidence type="ECO:0000313" key="7">
    <source>
        <dbReference type="Proteomes" id="UP000278746"/>
    </source>
</evidence>
<name>A0A3M7TSQ8_9BACI</name>
<feature type="domain" description="Flagellar basal body rod protein N-terminal" evidence="3">
    <location>
        <begin position="12"/>
        <end position="35"/>
    </location>
</feature>
<keyword evidence="6" id="KW-0969">Cilium</keyword>
<accession>A0A3M7TSQ8</accession>
<dbReference type="NCBIfam" id="TIGR03506">
    <property type="entry name" value="FlgEFG_subfam"/>
    <property type="match status" value="1"/>
</dbReference>
<feature type="domain" description="Flagellar hook protein FlgE/F/G-like D1" evidence="5">
    <location>
        <begin position="104"/>
        <end position="172"/>
    </location>
</feature>
<keyword evidence="2" id="KW-0975">Bacterial flagellum</keyword>
<evidence type="ECO:0000259" key="5">
    <source>
        <dbReference type="Pfam" id="PF22692"/>
    </source>
</evidence>
<gene>
    <name evidence="6" type="ORF">EBO34_13870</name>
</gene>
<dbReference type="Pfam" id="PF22692">
    <property type="entry name" value="LlgE_F_G_D1"/>
    <property type="match status" value="1"/>
</dbReference>
<dbReference type="EMBL" id="RHIB01000002">
    <property type="protein sequence ID" value="RNA67792.1"/>
    <property type="molecule type" value="Genomic_DNA"/>
</dbReference>
<dbReference type="InterPro" id="IPR053967">
    <property type="entry name" value="LlgE_F_G-like_D1"/>
</dbReference>
<dbReference type="AlphaFoldDB" id="A0A3M7TSQ8"/>
<comment type="subcellular location">
    <subcellularLocation>
        <location evidence="2">Bacterial flagellum basal body</location>
    </subcellularLocation>
</comment>
<evidence type="ECO:0000313" key="6">
    <source>
        <dbReference type="EMBL" id="RNA67792.1"/>
    </source>
</evidence>
<organism evidence="6 7">
    <name type="scientific">Alteribacter keqinensis</name>
    <dbReference type="NCBI Taxonomy" id="2483800"/>
    <lineage>
        <taxon>Bacteria</taxon>
        <taxon>Bacillati</taxon>
        <taxon>Bacillota</taxon>
        <taxon>Bacilli</taxon>
        <taxon>Bacillales</taxon>
        <taxon>Bacillaceae</taxon>
        <taxon>Alteribacter</taxon>
    </lineage>
</organism>
<dbReference type="Pfam" id="PF00460">
    <property type="entry name" value="Flg_bb_rod"/>
    <property type="match status" value="1"/>
</dbReference>
<dbReference type="SUPFAM" id="SSF117143">
    <property type="entry name" value="Flagellar hook protein flgE"/>
    <property type="match status" value="1"/>
</dbReference>
<dbReference type="PANTHER" id="PTHR30435:SF19">
    <property type="entry name" value="FLAGELLAR BASAL-BODY ROD PROTEIN FLGG"/>
    <property type="match status" value="1"/>
</dbReference>
<dbReference type="InterPro" id="IPR020013">
    <property type="entry name" value="Flagellar_FlgE/F/G"/>
</dbReference>
<comment type="similarity">
    <text evidence="1 2">Belongs to the flagella basal body rod proteins family.</text>
</comment>
<keyword evidence="6" id="KW-0966">Cell projection</keyword>
<keyword evidence="7" id="KW-1185">Reference proteome</keyword>
<dbReference type="RefSeq" id="WP_122899550.1">
    <property type="nucleotide sequence ID" value="NZ_RHIB01000002.1"/>
</dbReference>
<evidence type="ECO:0000256" key="1">
    <source>
        <dbReference type="ARBA" id="ARBA00009677"/>
    </source>
</evidence>
<keyword evidence="6" id="KW-0282">Flagellum</keyword>
<evidence type="ECO:0000259" key="3">
    <source>
        <dbReference type="Pfam" id="PF00460"/>
    </source>
</evidence>
<protein>
    <submittedName>
        <fullName evidence="6">Flagellar hook-basal body protein</fullName>
    </submittedName>
</protein>
<dbReference type="OrthoDB" id="9804559at2"/>
<dbReference type="InterPro" id="IPR001444">
    <property type="entry name" value="Flag_bb_rod_N"/>
</dbReference>
<dbReference type="PANTHER" id="PTHR30435">
    <property type="entry name" value="FLAGELLAR PROTEIN"/>
    <property type="match status" value="1"/>
</dbReference>
<proteinExistence type="inferred from homology"/>
<dbReference type="GO" id="GO:0071978">
    <property type="term" value="P:bacterial-type flagellum-dependent swarming motility"/>
    <property type="evidence" value="ECO:0007669"/>
    <property type="project" value="TreeGrafter"/>
</dbReference>
<dbReference type="InterPro" id="IPR010930">
    <property type="entry name" value="Flg_bb/hook_C_dom"/>
</dbReference>